<dbReference type="InterPro" id="IPR051687">
    <property type="entry name" value="Peroxisomal_Beta-Oxidation"/>
</dbReference>
<dbReference type="EMBL" id="MVBN01000002">
    <property type="protein sequence ID" value="OOK79884.1"/>
    <property type="molecule type" value="Genomic_DNA"/>
</dbReference>
<accession>A0A1V3XKZ2</accession>
<sequence>MRALRIQKRRPTDDRFPRPGRDRHGHRPGLGRLYALDLARRGAAVMVNDVGATMHGEGSDSSVADEVVAEIHSAGGTALASHDSVAGPQGGEAIVQAAVEHFGGLDVVGGTDRGHFGEPGLRGHPSQLLGLRRALRAAVRRSESGMVSRC</sequence>
<evidence type="ECO:0000313" key="4">
    <source>
        <dbReference type="EMBL" id="OOK79884.1"/>
    </source>
</evidence>
<name>A0A1V3XKZ2_MYCKA</name>
<dbReference type="InterPro" id="IPR036291">
    <property type="entry name" value="NAD(P)-bd_dom_sf"/>
</dbReference>
<keyword evidence="2 4" id="KW-0560">Oxidoreductase</keyword>
<proteinExistence type="inferred from homology"/>
<dbReference type="PANTHER" id="PTHR45024:SF2">
    <property type="entry name" value="SCP2 DOMAIN-CONTAINING PROTEIN"/>
    <property type="match status" value="1"/>
</dbReference>
<comment type="caution">
    <text evidence="4">The sequence shown here is derived from an EMBL/GenBank/DDBJ whole genome shotgun (WGS) entry which is preliminary data.</text>
</comment>
<dbReference type="PANTHER" id="PTHR45024">
    <property type="entry name" value="DEHYDROGENASES, SHORT CHAIN"/>
    <property type="match status" value="1"/>
</dbReference>
<dbReference type="EC" id="1.1.1.-" evidence="4"/>
<gene>
    <name evidence="4" type="ORF">BZL29_2503</name>
</gene>
<evidence type="ECO:0000256" key="3">
    <source>
        <dbReference type="SAM" id="MobiDB-lite"/>
    </source>
</evidence>
<dbReference type="Proteomes" id="UP000188532">
    <property type="component" value="Unassembled WGS sequence"/>
</dbReference>
<dbReference type="GO" id="GO:0016491">
    <property type="term" value="F:oxidoreductase activity"/>
    <property type="evidence" value="ECO:0007669"/>
    <property type="project" value="UniProtKB-KW"/>
</dbReference>
<reference evidence="4 5" key="1">
    <citation type="submission" date="2017-02" db="EMBL/GenBank/DDBJ databases">
        <title>Complete genome sequences of Mycobacterium kansasii strains isolated from rhesus macaques.</title>
        <authorList>
            <person name="Panda A."/>
            <person name="Nagaraj S."/>
            <person name="Zhao X."/>
            <person name="Tettelin H."/>
            <person name="Detolla L.J."/>
        </authorList>
    </citation>
    <scope>NUCLEOTIDE SEQUENCE [LARGE SCALE GENOMIC DNA]</scope>
    <source>
        <strain evidence="4 5">11-3469</strain>
    </source>
</reference>
<evidence type="ECO:0000313" key="5">
    <source>
        <dbReference type="Proteomes" id="UP000188532"/>
    </source>
</evidence>
<feature type="region of interest" description="Disordered" evidence="3">
    <location>
        <begin position="1"/>
        <end position="29"/>
    </location>
</feature>
<comment type="similarity">
    <text evidence="1">Belongs to the short-chain dehydrogenases/reductases (SDR) family.</text>
</comment>
<evidence type="ECO:0000256" key="2">
    <source>
        <dbReference type="ARBA" id="ARBA00023002"/>
    </source>
</evidence>
<feature type="compositionally biased region" description="Basic and acidic residues" evidence="3">
    <location>
        <begin position="10"/>
        <end position="22"/>
    </location>
</feature>
<dbReference type="Gene3D" id="3.40.50.720">
    <property type="entry name" value="NAD(P)-binding Rossmann-like Domain"/>
    <property type="match status" value="1"/>
</dbReference>
<dbReference type="STRING" id="1768.B1T50_07810"/>
<evidence type="ECO:0000256" key="1">
    <source>
        <dbReference type="ARBA" id="ARBA00006484"/>
    </source>
</evidence>
<dbReference type="SUPFAM" id="SSF51735">
    <property type="entry name" value="NAD(P)-binding Rossmann-fold domains"/>
    <property type="match status" value="1"/>
</dbReference>
<dbReference type="AlphaFoldDB" id="A0A1V3XKZ2"/>
<organism evidence="4 5">
    <name type="scientific">Mycobacterium kansasii</name>
    <dbReference type="NCBI Taxonomy" id="1768"/>
    <lineage>
        <taxon>Bacteria</taxon>
        <taxon>Bacillati</taxon>
        <taxon>Actinomycetota</taxon>
        <taxon>Actinomycetes</taxon>
        <taxon>Mycobacteriales</taxon>
        <taxon>Mycobacteriaceae</taxon>
        <taxon>Mycobacterium</taxon>
    </lineage>
</organism>
<protein>
    <submittedName>
        <fullName evidence="4">Short chain dehydrogenase/reductase family oxidoreductase</fullName>
        <ecNumber evidence="4">1.1.1.-</ecNumber>
    </submittedName>
</protein>